<name>A0A1E5G4S2_9FIRM</name>
<comment type="similarity">
    <text evidence="6">Belongs to the ABC-4 integral membrane protein family.</text>
</comment>
<dbReference type="RefSeq" id="WP_069641672.1">
    <property type="nucleotide sequence ID" value="NZ_MIJE01000001.1"/>
</dbReference>
<dbReference type="AlphaFoldDB" id="A0A1E5G4S2"/>
<dbReference type="GO" id="GO:0005886">
    <property type="term" value="C:plasma membrane"/>
    <property type="evidence" value="ECO:0007669"/>
    <property type="project" value="UniProtKB-SubCell"/>
</dbReference>
<comment type="subcellular location">
    <subcellularLocation>
        <location evidence="1">Cell membrane</location>
        <topology evidence="1">Multi-pass membrane protein</topology>
    </subcellularLocation>
</comment>
<keyword evidence="5 7" id="KW-0472">Membrane</keyword>
<gene>
    <name evidence="10" type="ORF">BHF68_00370</name>
</gene>
<feature type="transmembrane region" description="Helical" evidence="7">
    <location>
        <begin position="260"/>
        <end position="285"/>
    </location>
</feature>
<dbReference type="InterPro" id="IPR050250">
    <property type="entry name" value="Macrolide_Exporter_MacB"/>
</dbReference>
<dbReference type="OrthoDB" id="9780560at2"/>
<evidence type="ECO:0000256" key="4">
    <source>
        <dbReference type="ARBA" id="ARBA00022989"/>
    </source>
</evidence>
<evidence type="ECO:0000256" key="2">
    <source>
        <dbReference type="ARBA" id="ARBA00022475"/>
    </source>
</evidence>
<dbReference type="InterPro" id="IPR003838">
    <property type="entry name" value="ABC3_permease_C"/>
</dbReference>
<evidence type="ECO:0000259" key="8">
    <source>
        <dbReference type="Pfam" id="PF02687"/>
    </source>
</evidence>
<comment type="caution">
    <text evidence="10">The sequence shown here is derived from an EMBL/GenBank/DDBJ whole genome shotgun (WGS) entry which is preliminary data.</text>
</comment>
<dbReference type="InterPro" id="IPR025857">
    <property type="entry name" value="MacB_PCD"/>
</dbReference>
<keyword evidence="2" id="KW-1003">Cell membrane</keyword>
<dbReference type="PANTHER" id="PTHR30572">
    <property type="entry name" value="MEMBRANE COMPONENT OF TRANSPORTER-RELATED"/>
    <property type="match status" value="1"/>
</dbReference>
<dbReference type="STRING" id="766136.BHF68_00370"/>
<proteinExistence type="inferred from homology"/>
<dbReference type="Pfam" id="PF02687">
    <property type="entry name" value="FtsX"/>
    <property type="match status" value="1"/>
</dbReference>
<feature type="domain" description="MacB-like periplasmic core" evidence="9">
    <location>
        <begin position="21"/>
        <end position="216"/>
    </location>
</feature>
<dbReference type="Proteomes" id="UP000094296">
    <property type="component" value="Unassembled WGS sequence"/>
</dbReference>
<protein>
    <recommendedName>
        <fullName evidence="12">ABC transporter permease</fullName>
    </recommendedName>
</protein>
<sequence length="385" mass="42615">MRLELISIKSILRRKKRVFFLLFTIIMAVAIVNTLYKLNDSMYLEIGDTFDKLGPNIIITSSANDLDLAYGGVTLPSARNEGTPLIADDFMKIFSIMDADSIAAVSPKLLDIGQVNSERSAVLLGVYFQFEELIKPWWSWQGQLPFANDEVLLGSTIAKQLGKDIGEQLIIEDETFLITGILDVTGTDEDHVIFMPLLTLQDLKGHGENISFIEVAALCTTCPLPEIMEQIREVLPHANVVALQEAVEVRINTVERIQEFMLYGSVIIIVISSLVIGMAMMNYVFDRKVEIGVLRAVGLRRSHVFEVLMTEALIIGLIGGLAGYSLGTMFAKYITPYVVSIPLTIEFNLAIGGTSILTTIVITLLASLLPIYRVTKLDPVEALRM</sequence>
<organism evidence="10 11">
    <name type="scientific">Desulfuribacillus alkaliarsenatis</name>
    <dbReference type="NCBI Taxonomy" id="766136"/>
    <lineage>
        <taxon>Bacteria</taxon>
        <taxon>Bacillati</taxon>
        <taxon>Bacillota</taxon>
        <taxon>Desulfuribacillia</taxon>
        <taxon>Desulfuribacillales</taxon>
        <taxon>Desulfuribacillaceae</taxon>
        <taxon>Desulfuribacillus</taxon>
    </lineage>
</organism>
<accession>A0A1E5G4S2</accession>
<dbReference type="PANTHER" id="PTHR30572:SF4">
    <property type="entry name" value="ABC TRANSPORTER PERMEASE YTRF"/>
    <property type="match status" value="1"/>
</dbReference>
<keyword evidence="3 7" id="KW-0812">Transmembrane</keyword>
<evidence type="ECO:0008006" key="12">
    <source>
        <dbReference type="Google" id="ProtNLM"/>
    </source>
</evidence>
<reference evidence="10 11" key="1">
    <citation type="submission" date="2016-09" db="EMBL/GenBank/DDBJ databases">
        <title>Draft genome sequence for the type strain of Desulfuribacillus alkaliarsenatis AHT28, an obligately anaerobic, sulfidogenic bacterium isolated from Russian soda lake sediments.</title>
        <authorList>
            <person name="Abin C.A."/>
            <person name="Hollibaugh J.T."/>
        </authorList>
    </citation>
    <scope>NUCLEOTIDE SEQUENCE [LARGE SCALE GENOMIC DNA]</scope>
    <source>
        <strain evidence="10 11">AHT28</strain>
    </source>
</reference>
<feature type="transmembrane region" description="Helical" evidence="7">
    <location>
        <begin position="347"/>
        <end position="369"/>
    </location>
</feature>
<keyword evidence="11" id="KW-1185">Reference proteome</keyword>
<dbReference type="EMBL" id="MIJE01000001">
    <property type="protein sequence ID" value="OEF98180.1"/>
    <property type="molecule type" value="Genomic_DNA"/>
</dbReference>
<dbReference type="GO" id="GO:0022857">
    <property type="term" value="F:transmembrane transporter activity"/>
    <property type="evidence" value="ECO:0007669"/>
    <property type="project" value="TreeGrafter"/>
</dbReference>
<feature type="transmembrane region" description="Helical" evidence="7">
    <location>
        <begin position="305"/>
        <end position="327"/>
    </location>
</feature>
<evidence type="ECO:0000256" key="6">
    <source>
        <dbReference type="ARBA" id="ARBA00038076"/>
    </source>
</evidence>
<evidence type="ECO:0000256" key="3">
    <source>
        <dbReference type="ARBA" id="ARBA00022692"/>
    </source>
</evidence>
<evidence type="ECO:0000256" key="5">
    <source>
        <dbReference type="ARBA" id="ARBA00023136"/>
    </source>
</evidence>
<evidence type="ECO:0000256" key="1">
    <source>
        <dbReference type="ARBA" id="ARBA00004651"/>
    </source>
</evidence>
<evidence type="ECO:0000256" key="7">
    <source>
        <dbReference type="SAM" id="Phobius"/>
    </source>
</evidence>
<feature type="domain" description="ABC3 transporter permease C-terminal" evidence="8">
    <location>
        <begin position="265"/>
        <end position="379"/>
    </location>
</feature>
<evidence type="ECO:0000313" key="11">
    <source>
        <dbReference type="Proteomes" id="UP000094296"/>
    </source>
</evidence>
<dbReference type="Pfam" id="PF12704">
    <property type="entry name" value="MacB_PCD"/>
    <property type="match status" value="1"/>
</dbReference>
<feature type="transmembrane region" description="Helical" evidence="7">
    <location>
        <begin position="18"/>
        <end position="36"/>
    </location>
</feature>
<evidence type="ECO:0000259" key="9">
    <source>
        <dbReference type="Pfam" id="PF12704"/>
    </source>
</evidence>
<keyword evidence="4 7" id="KW-1133">Transmembrane helix</keyword>
<evidence type="ECO:0000313" key="10">
    <source>
        <dbReference type="EMBL" id="OEF98180.1"/>
    </source>
</evidence>